<dbReference type="InterPro" id="IPR036890">
    <property type="entry name" value="HATPase_C_sf"/>
</dbReference>
<dbReference type="SUPFAM" id="SSF55874">
    <property type="entry name" value="ATPase domain of HSP90 chaperone/DNA topoisomerase II/histidine kinase"/>
    <property type="match status" value="1"/>
</dbReference>
<keyword evidence="5" id="KW-1185">Reference proteome</keyword>
<dbReference type="InterPro" id="IPR047718">
    <property type="entry name" value="RsbA-like_anti_sig"/>
</dbReference>
<keyword evidence="4" id="KW-0808">Transferase</keyword>
<dbReference type="EMBL" id="JAUEMJ010000011">
    <property type="protein sequence ID" value="MDN3243069.1"/>
    <property type="molecule type" value="Genomic_DNA"/>
</dbReference>
<keyword evidence="1" id="KW-0723">Serine/threonine-protein kinase</keyword>
<dbReference type="PANTHER" id="PTHR35526:SF3">
    <property type="entry name" value="ANTI-SIGMA-F FACTOR RSBW"/>
    <property type="match status" value="1"/>
</dbReference>
<dbReference type="Gene3D" id="3.30.565.10">
    <property type="entry name" value="Histidine kinase-like ATPase, C-terminal domain"/>
    <property type="match status" value="1"/>
</dbReference>
<comment type="caution">
    <text evidence="4">The sequence shown here is derived from an EMBL/GenBank/DDBJ whole genome shotgun (WGS) entry which is preliminary data.</text>
</comment>
<keyword evidence="4" id="KW-0418">Kinase</keyword>
<dbReference type="CDD" id="cd16936">
    <property type="entry name" value="HATPase_RsbW-like"/>
    <property type="match status" value="1"/>
</dbReference>
<dbReference type="NCBIfam" id="NF041045">
    <property type="entry name" value="RsbA_anti_sig"/>
    <property type="match status" value="1"/>
</dbReference>
<evidence type="ECO:0000313" key="5">
    <source>
        <dbReference type="Proteomes" id="UP001171902"/>
    </source>
</evidence>
<feature type="domain" description="Histidine kinase/HSP90-like ATPase" evidence="2">
    <location>
        <begin position="201"/>
        <end position="308"/>
    </location>
</feature>
<dbReference type="PANTHER" id="PTHR35526">
    <property type="entry name" value="ANTI-SIGMA-F FACTOR RSBW-RELATED"/>
    <property type="match status" value="1"/>
</dbReference>
<evidence type="ECO:0000259" key="2">
    <source>
        <dbReference type="Pfam" id="PF13581"/>
    </source>
</evidence>
<dbReference type="Pfam" id="PF14417">
    <property type="entry name" value="MEDS"/>
    <property type="match status" value="1"/>
</dbReference>
<evidence type="ECO:0000256" key="1">
    <source>
        <dbReference type="ARBA" id="ARBA00022527"/>
    </source>
</evidence>
<reference evidence="4" key="1">
    <citation type="submission" date="2023-06" db="EMBL/GenBank/DDBJ databases">
        <title>Gycomyces niveus sp.nov., a novel actinomycete isolated from soil in Shouguang.</title>
        <authorList>
            <person name="Yang X."/>
            <person name="Zhao J."/>
        </authorList>
    </citation>
    <scope>NUCLEOTIDE SEQUENCE</scope>
    <source>
        <strain evidence="4">NEAU C2</strain>
    </source>
</reference>
<evidence type="ECO:0000313" key="4">
    <source>
        <dbReference type="EMBL" id="MDN3243069.1"/>
    </source>
</evidence>
<proteinExistence type="predicted"/>
<sequence length="321" mass="35099">MSSMPALRAEEPFDHPTLHYRGPQEYLEGTIPFIDEALTAGEPVAVAVPARNLDLLQDALGASAARVHMLDMTKAGANPGRIIPGVLREFADRHRDRRVRIIGEPIWQGRSDLEYPACAQHEALINPAFTGRNVAILCPYDVDGLDRRAIADSLATHPVVIDGKGRRTSAAFDHERVVARYNRPLPPPPKTAIERAVDRGTVDNARWFVTSFGRKAGLRADRLIDLEIAVTELVTNSIRHGGGTGTLRVWTDGDLLVCEVADAGHLTDPLAGRRPVDGGREGHGLLLVNHVVDLLRTHTGPAGTTMRIYIGMDSDRDHWAD</sequence>
<protein>
    <submittedName>
        <fullName evidence="4">Sensor histidine kinase</fullName>
    </submittedName>
</protein>
<dbReference type="InterPro" id="IPR050267">
    <property type="entry name" value="Anti-sigma-factor_SerPK"/>
</dbReference>
<feature type="domain" description="MEDS" evidence="3">
    <location>
        <begin position="14"/>
        <end position="158"/>
    </location>
</feature>
<dbReference type="Pfam" id="PF13581">
    <property type="entry name" value="HATPase_c_2"/>
    <property type="match status" value="1"/>
</dbReference>
<name>A0ABT7YWQ0_9ACTN</name>
<accession>A0ABT7YWQ0</accession>
<dbReference type="RefSeq" id="WP_289959628.1">
    <property type="nucleotide sequence ID" value="NZ_JAUEMJ010000011.1"/>
</dbReference>
<organism evidence="4 5">
    <name type="scientific">Glycomyces tritici</name>
    <dbReference type="NCBI Taxonomy" id="2665176"/>
    <lineage>
        <taxon>Bacteria</taxon>
        <taxon>Bacillati</taxon>
        <taxon>Actinomycetota</taxon>
        <taxon>Actinomycetes</taxon>
        <taxon>Glycomycetales</taxon>
        <taxon>Glycomycetaceae</taxon>
        <taxon>Glycomyces</taxon>
    </lineage>
</organism>
<dbReference type="InterPro" id="IPR025847">
    <property type="entry name" value="MEDS_domain"/>
</dbReference>
<dbReference type="GO" id="GO:0016301">
    <property type="term" value="F:kinase activity"/>
    <property type="evidence" value="ECO:0007669"/>
    <property type="project" value="UniProtKB-KW"/>
</dbReference>
<dbReference type="InterPro" id="IPR003594">
    <property type="entry name" value="HATPase_dom"/>
</dbReference>
<dbReference type="Proteomes" id="UP001171902">
    <property type="component" value="Unassembled WGS sequence"/>
</dbReference>
<evidence type="ECO:0000259" key="3">
    <source>
        <dbReference type="Pfam" id="PF14417"/>
    </source>
</evidence>
<gene>
    <name evidence="4" type="ORF">QWI33_25330</name>
</gene>